<organism evidence="1">
    <name type="scientific">marine sediment metagenome</name>
    <dbReference type="NCBI Taxonomy" id="412755"/>
    <lineage>
        <taxon>unclassified sequences</taxon>
        <taxon>metagenomes</taxon>
        <taxon>ecological metagenomes</taxon>
    </lineage>
</organism>
<name>A0A0F9MHA2_9ZZZZ</name>
<dbReference type="EMBL" id="LAZR01005594">
    <property type="protein sequence ID" value="KKM98651.1"/>
    <property type="molecule type" value="Genomic_DNA"/>
</dbReference>
<proteinExistence type="predicted"/>
<dbReference type="AlphaFoldDB" id="A0A0F9MHA2"/>
<feature type="non-terminal residue" evidence="1">
    <location>
        <position position="329"/>
    </location>
</feature>
<sequence>MASETRKILRSMKRSEREIRTPIATEMYLPNHSGDLSVGRVRRTPSNELDPVNKAYVDSLIRGNVQLFFTNNASDIGTYKDMEVDTVTAAEETIQQTITAGSTTLIASFASILNEDEIDSITALEHGIYEIHTHAEADFPNGMTIYFEFYKRVAGGTETLLGTSHDSDVLGLTEQEVELHANILTEVAWVAGDRVVVKVYGRNAGNANKDITIHMEGDTLSRVEFPAFIPPHNAGTGDVTAAANMTDHTIIRGDGGSKGIQDSGITISDTDEIQLNKVGTNIITATNANGDLRLGAGGGTNDLKIDINGNVDIFENLTVTGTATGIAPT</sequence>
<accession>A0A0F9MHA2</accession>
<comment type="caution">
    <text evidence="1">The sequence shown here is derived from an EMBL/GenBank/DDBJ whole genome shotgun (WGS) entry which is preliminary data.</text>
</comment>
<protein>
    <submittedName>
        <fullName evidence="1">Uncharacterized protein</fullName>
    </submittedName>
</protein>
<reference evidence="1" key="1">
    <citation type="journal article" date="2015" name="Nature">
        <title>Complex archaea that bridge the gap between prokaryotes and eukaryotes.</title>
        <authorList>
            <person name="Spang A."/>
            <person name="Saw J.H."/>
            <person name="Jorgensen S.L."/>
            <person name="Zaremba-Niedzwiedzka K."/>
            <person name="Martijn J."/>
            <person name="Lind A.E."/>
            <person name="van Eijk R."/>
            <person name="Schleper C."/>
            <person name="Guy L."/>
            <person name="Ettema T.J."/>
        </authorList>
    </citation>
    <scope>NUCLEOTIDE SEQUENCE</scope>
</reference>
<gene>
    <name evidence="1" type="ORF">LCGC14_1155870</name>
</gene>
<evidence type="ECO:0000313" key="1">
    <source>
        <dbReference type="EMBL" id="KKM98651.1"/>
    </source>
</evidence>